<keyword evidence="5" id="KW-0067">ATP-binding</keyword>
<evidence type="ECO:0000256" key="5">
    <source>
        <dbReference type="ARBA" id="ARBA00022840"/>
    </source>
</evidence>
<evidence type="ECO:0000256" key="4">
    <source>
        <dbReference type="ARBA" id="ARBA00022777"/>
    </source>
</evidence>
<organism evidence="8 9">
    <name type="scientific">Paraglomus brasilianum</name>
    <dbReference type="NCBI Taxonomy" id="144538"/>
    <lineage>
        <taxon>Eukaryota</taxon>
        <taxon>Fungi</taxon>
        <taxon>Fungi incertae sedis</taxon>
        <taxon>Mucoromycota</taxon>
        <taxon>Glomeromycotina</taxon>
        <taxon>Glomeromycetes</taxon>
        <taxon>Paraglomerales</taxon>
        <taxon>Paraglomeraceae</taxon>
        <taxon>Paraglomus</taxon>
    </lineage>
</organism>
<dbReference type="PROSITE" id="PS50011">
    <property type="entry name" value="PROTEIN_KINASE_DOM"/>
    <property type="match status" value="1"/>
</dbReference>
<evidence type="ECO:0000256" key="6">
    <source>
        <dbReference type="SAM" id="MobiDB-lite"/>
    </source>
</evidence>
<feature type="domain" description="Protein kinase" evidence="7">
    <location>
        <begin position="18"/>
        <end position="305"/>
    </location>
</feature>
<dbReference type="InterPro" id="IPR000719">
    <property type="entry name" value="Prot_kinase_dom"/>
</dbReference>
<gene>
    <name evidence="8" type="ORF">PBRASI_LOCUS8526</name>
</gene>
<evidence type="ECO:0000256" key="3">
    <source>
        <dbReference type="ARBA" id="ARBA00022741"/>
    </source>
</evidence>
<dbReference type="Gene3D" id="3.30.200.20">
    <property type="entry name" value="Phosphorylase Kinase, domain 1"/>
    <property type="match status" value="1"/>
</dbReference>
<dbReference type="PANTHER" id="PTHR24351">
    <property type="entry name" value="RIBOSOMAL PROTEIN S6 KINASE"/>
    <property type="match status" value="1"/>
</dbReference>
<evidence type="ECO:0000313" key="9">
    <source>
        <dbReference type="Proteomes" id="UP000789739"/>
    </source>
</evidence>
<sequence length="479" mass="54371">MPFELGSTIRDSSHDVTYKLIQPLGNGSYAVVYMVHSSKDNKLYTLKCLSKANLSEYHLSVQRNEATLHRRLTSGGVKYENLVTLNYSFETRDWLFLVLEYCEGQDLFIGLRRATATDTIAKLYYSSRAHLEVVKQNGKNGKNGIHVKLTDFGLATDENESVDFECGSKPYMSYECRNPVRKMYNPRQADVWLLGIIFLDLLCHRSPKVSFEDLKHSTDGITNSSDTDSGFGSDNGSTKRQPRDYSSASMHIRDRDTNKESSTVLRQKSFTANLDLGVSNGLADINVKQLMTTLPVPIAIGHPTINDENVWNKDAKKRKIKFNTRNIRKNIVIGGVKSVYQGLDSLTLSNLVMSIINPPGQLTIHSLAALVLRAFLVLQMRNHLPILMHVRRRELPLAAPLKSRVPPYTDFIIHRCYVDRDHIHTSNDITAVRGNLSTWFEVFVMCFGTLLKLFSAFHHAVMHMSKIWVRTYINPLDSR</sequence>
<reference evidence="8" key="1">
    <citation type="submission" date="2021-06" db="EMBL/GenBank/DDBJ databases">
        <authorList>
            <person name="Kallberg Y."/>
            <person name="Tangrot J."/>
            <person name="Rosling A."/>
        </authorList>
    </citation>
    <scope>NUCLEOTIDE SEQUENCE</scope>
    <source>
        <strain evidence="8">BR232B</strain>
    </source>
</reference>
<dbReference type="Proteomes" id="UP000789739">
    <property type="component" value="Unassembled WGS sequence"/>
</dbReference>
<feature type="compositionally biased region" description="Polar residues" evidence="6">
    <location>
        <begin position="219"/>
        <end position="249"/>
    </location>
</feature>
<dbReference type="Pfam" id="PF00069">
    <property type="entry name" value="Pkinase"/>
    <property type="match status" value="1"/>
</dbReference>
<dbReference type="AlphaFoldDB" id="A0A9N9CZH1"/>
<protein>
    <submittedName>
        <fullName evidence="8">10221_t:CDS:1</fullName>
    </submittedName>
</protein>
<evidence type="ECO:0000256" key="2">
    <source>
        <dbReference type="ARBA" id="ARBA00022679"/>
    </source>
</evidence>
<proteinExistence type="predicted"/>
<keyword evidence="3" id="KW-0547">Nucleotide-binding</keyword>
<dbReference type="OrthoDB" id="541276at2759"/>
<name>A0A9N9CZH1_9GLOM</name>
<evidence type="ECO:0000256" key="1">
    <source>
        <dbReference type="ARBA" id="ARBA00022527"/>
    </source>
</evidence>
<keyword evidence="1" id="KW-0723">Serine/threonine-protein kinase</keyword>
<evidence type="ECO:0000259" key="7">
    <source>
        <dbReference type="PROSITE" id="PS50011"/>
    </source>
</evidence>
<accession>A0A9N9CZH1</accession>
<feature type="region of interest" description="Disordered" evidence="6">
    <location>
        <begin position="216"/>
        <end position="264"/>
    </location>
</feature>
<dbReference type="EMBL" id="CAJVPI010001548">
    <property type="protein sequence ID" value="CAG8617737.1"/>
    <property type="molecule type" value="Genomic_DNA"/>
</dbReference>
<evidence type="ECO:0000313" key="8">
    <source>
        <dbReference type="EMBL" id="CAG8617737.1"/>
    </source>
</evidence>
<dbReference type="GO" id="GO:0005524">
    <property type="term" value="F:ATP binding"/>
    <property type="evidence" value="ECO:0007669"/>
    <property type="project" value="UniProtKB-KW"/>
</dbReference>
<dbReference type="GO" id="GO:0004674">
    <property type="term" value="F:protein serine/threonine kinase activity"/>
    <property type="evidence" value="ECO:0007669"/>
    <property type="project" value="UniProtKB-KW"/>
</dbReference>
<dbReference type="Gene3D" id="1.10.510.10">
    <property type="entry name" value="Transferase(Phosphotransferase) domain 1"/>
    <property type="match status" value="1"/>
</dbReference>
<dbReference type="InterPro" id="IPR011009">
    <property type="entry name" value="Kinase-like_dom_sf"/>
</dbReference>
<dbReference type="SMART" id="SM00220">
    <property type="entry name" value="S_TKc"/>
    <property type="match status" value="1"/>
</dbReference>
<keyword evidence="9" id="KW-1185">Reference proteome</keyword>
<keyword evidence="4" id="KW-0418">Kinase</keyword>
<dbReference type="SUPFAM" id="SSF56112">
    <property type="entry name" value="Protein kinase-like (PK-like)"/>
    <property type="match status" value="1"/>
</dbReference>
<comment type="caution">
    <text evidence="8">The sequence shown here is derived from an EMBL/GenBank/DDBJ whole genome shotgun (WGS) entry which is preliminary data.</text>
</comment>
<keyword evidence="2" id="KW-0808">Transferase</keyword>